<evidence type="ECO:0008006" key="4">
    <source>
        <dbReference type="Google" id="ProtNLM"/>
    </source>
</evidence>
<feature type="region of interest" description="Disordered" evidence="1">
    <location>
        <begin position="363"/>
        <end position="411"/>
    </location>
</feature>
<evidence type="ECO:0000256" key="1">
    <source>
        <dbReference type="SAM" id="MobiDB-lite"/>
    </source>
</evidence>
<evidence type="ECO:0000313" key="3">
    <source>
        <dbReference type="Proteomes" id="UP001239445"/>
    </source>
</evidence>
<sequence>MASSRRSGSSSSFNSSSLGAPPSFNQHASPADLTFTPTSAVSAVTAESTAPQTPLGPLDLGPPGYNATIKLYERTPNETTVFLGPWEVANAEPRRVIWQCSYAGEVLEHFLPSDYPADVFPYTLHAQHRRFGDPREMELYLTFREPHRVRYTTVDGVLHDEYIEVKYEFTTIEGSMQFQGDIRSKDLIDWFDVDVVWSDTHRRTDSYGSVRGLGTIQRMKLWRDRYSTFHYLTFFANHRRRWKEYLVHDFDREFRQRDDRHRRIQLNARGARRGSASESSSHGPNRERRFSASSIFRQRGSGSGSTSSAQSSTVDVRYLGIQFTRNDRVQAGTDDYRRFIESWNFAHDADDQFDIALPSSHAELESPEINGGPSTQSPYVNGVAELPSPELFGGLAPVPEPSGSGDAEDTP</sequence>
<organism evidence="2 3">
    <name type="scientific">Echria macrotheca</name>
    <dbReference type="NCBI Taxonomy" id="438768"/>
    <lineage>
        <taxon>Eukaryota</taxon>
        <taxon>Fungi</taxon>
        <taxon>Dikarya</taxon>
        <taxon>Ascomycota</taxon>
        <taxon>Pezizomycotina</taxon>
        <taxon>Sordariomycetes</taxon>
        <taxon>Sordariomycetidae</taxon>
        <taxon>Sordariales</taxon>
        <taxon>Schizotheciaceae</taxon>
        <taxon>Echria</taxon>
    </lineage>
</organism>
<name>A0AAJ0FDX1_9PEZI</name>
<dbReference type="Proteomes" id="UP001239445">
    <property type="component" value="Unassembled WGS sequence"/>
</dbReference>
<proteinExistence type="predicted"/>
<reference evidence="2" key="1">
    <citation type="submission" date="2023-06" db="EMBL/GenBank/DDBJ databases">
        <title>Genome-scale phylogeny and comparative genomics of the fungal order Sordariales.</title>
        <authorList>
            <consortium name="Lawrence Berkeley National Laboratory"/>
            <person name="Hensen N."/>
            <person name="Bonometti L."/>
            <person name="Westerberg I."/>
            <person name="Brannstrom I.O."/>
            <person name="Guillou S."/>
            <person name="Cros-Aarteil S."/>
            <person name="Calhoun S."/>
            <person name="Haridas S."/>
            <person name="Kuo A."/>
            <person name="Mondo S."/>
            <person name="Pangilinan J."/>
            <person name="Riley R."/>
            <person name="Labutti K."/>
            <person name="Andreopoulos B."/>
            <person name="Lipzen A."/>
            <person name="Chen C."/>
            <person name="Yanf M."/>
            <person name="Daum C."/>
            <person name="Ng V."/>
            <person name="Clum A."/>
            <person name="Steindorff A."/>
            <person name="Ohm R."/>
            <person name="Martin F."/>
            <person name="Silar P."/>
            <person name="Natvig D."/>
            <person name="Lalanne C."/>
            <person name="Gautier V."/>
            <person name="Ament-Velasquez S.L."/>
            <person name="Kruys A."/>
            <person name="Hutchinson M.I."/>
            <person name="Powell A.J."/>
            <person name="Barry K."/>
            <person name="Miller A.N."/>
            <person name="Grigoriev I.V."/>
            <person name="Debuchy R."/>
            <person name="Gladieux P."/>
            <person name="Thoren M.H."/>
            <person name="Johannesson H."/>
        </authorList>
    </citation>
    <scope>NUCLEOTIDE SEQUENCE</scope>
    <source>
        <strain evidence="2">PSN4</strain>
    </source>
</reference>
<gene>
    <name evidence="2" type="ORF">QBC47DRAFT_442623</name>
</gene>
<keyword evidence="3" id="KW-1185">Reference proteome</keyword>
<feature type="region of interest" description="Disordered" evidence="1">
    <location>
        <begin position="1"/>
        <end position="32"/>
    </location>
</feature>
<comment type="caution">
    <text evidence="2">The sequence shown here is derived from an EMBL/GenBank/DDBJ whole genome shotgun (WGS) entry which is preliminary data.</text>
</comment>
<feature type="compositionally biased region" description="Low complexity" evidence="1">
    <location>
        <begin position="297"/>
        <end position="311"/>
    </location>
</feature>
<dbReference type="AlphaFoldDB" id="A0AAJ0FDX1"/>
<feature type="compositionally biased region" description="Low complexity" evidence="1">
    <location>
        <begin position="1"/>
        <end position="23"/>
    </location>
</feature>
<protein>
    <recommendedName>
        <fullName evidence="4">Acetate kinase</fullName>
    </recommendedName>
</protein>
<dbReference type="EMBL" id="MU839830">
    <property type="protein sequence ID" value="KAK1757605.1"/>
    <property type="molecule type" value="Genomic_DNA"/>
</dbReference>
<feature type="region of interest" description="Disordered" evidence="1">
    <location>
        <begin position="265"/>
        <end position="311"/>
    </location>
</feature>
<feature type="compositionally biased region" description="Low complexity" evidence="1">
    <location>
        <begin position="273"/>
        <end position="283"/>
    </location>
</feature>
<accession>A0AAJ0FDX1</accession>
<evidence type="ECO:0000313" key="2">
    <source>
        <dbReference type="EMBL" id="KAK1757605.1"/>
    </source>
</evidence>